<proteinExistence type="inferred from homology"/>
<gene>
    <name evidence="6" type="ORF">PAI11_02530</name>
</gene>
<evidence type="ECO:0000256" key="2">
    <source>
        <dbReference type="ARBA" id="ARBA00007639"/>
    </source>
</evidence>
<accession>H0E0E5</accession>
<sequence length="389" mass="41925">MTQHPGTDGGRERRDAPDDHEAEQRRAVQREYEGYSAEVQQHYAKKGLSRRDAIRRGGLGAVALGVLAPALAGCGLKTSPEEASGAVSGSVYGKALKGLGTNGGLGVMWYAQGKQTIEQWAKLLNVDLTWVDGELDPTKQRAKLDNAAIKTWDIAMVTATQAGTVLEPLRKIVGKGTDVVQMTSNTGKPGEEWGYLTFTEQSSYDMGYQVTKELCTKAGGKGTIIETRGPAPGTDQQDRHKGFMAALKEFPDIRLLTTDFANWDSGTAQKQWDSYLTKYPDITIGYCQNDDMALAALQALKSARRTGKTLIGGTDGMPPAIKLVKSGQLAATFRHDSCRVHGYAIVIAAMHKRGLIPDPPKKVVVDGPLVTKDNADSLLTLQQAPVLLA</sequence>
<feature type="compositionally biased region" description="Basic and acidic residues" evidence="4">
    <location>
        <begin position="9"/>
        <end position="31"/>
    </location>
</feature>
<dbReference type="Gene3D" id="3.40.50.2300">
    <property type="match status" value="2"/>
</dbReference>
<dbReference type="EMBL" id="AGUD01000007">
    <property type="protein sequence ID" value="EHN12850.1"/>
    <property type="molecule type" value="Genomic_DNA"/>
</dbReference>
<protein>
    <submittedName>
        <fullName evidence="6">ABC transporter substrate-binding protein</fullName>
    </submittedName>
</protein>
<dbReference type="RefSeq" id="WP_007570002.1">
    <property type="nucleotide sequence ID" value="NZ_AGUD01000007.1"/>
</dbReference>
<dbReference type="GO" id="GO:0030313">
    <property type="term" value="C:cell envelope"/>
    <property type="evidence" value="ECO:0007669"/>
    <property type="project" value="UniProtKB-SubCell"/>
</dbReference>
<dbReference type="PANTHER" id="PTHR46847">
    <property type="entry name" value="D-ALLOSE-BINDING PERIPLASMIC PROTEIN-RELATED"/>
    <property type="match status" value="1"/>
</dbReference>
<evidence type="ECO:0000259" key="5">
    <source>
        <dbReference type="Pfam" id="PF13407"/>
    </source>
</evidence>
<dbReference type="GO" id="GO:0030246">
    <property type="term" value="F:carbohydrate binding"/>
    <property type="evidence" value="ECO:0007669"/>
    <property type="project" value="UniProtKB-ARBA"/>
</dbReference>
<dbReference type="AlphaFoldDB" id="H0E0E5"/>
<dbReference type="CDD" id="cd01536">
    <property type="entry name" value="PBP1_ABC_sugar_binding-like"/>
    <property type="match status" value="1"/>
</dbReference>
<dbReference type="Pfam" id="PF13407">
    <property type="entry name" value="Peripla_BP_4"/>
    <property type="match status" value="1"/>
</dbReference>
<dbReference type="PANTHER" id="PTHR46847:SF1">
    <property type="entry name" value="D-ALLOSE-BINDING PERIPLASMIC PROTEIN-RELATED"/>
    <property type="match status" value="1"/>
</dbReference>
<dbReference type="PROSITE" id="PS51318">
    <property type="entry name" value="TAT"/>
    <property type="match status" value="1"/>
</dbReference>
<comment type="caution">
    <text evidence="6">The sequence shown here is derived from an EMBL/GenBank/DDBJ whole genome shotgun (WGS) entry which is preliminary data.</text>
</comment>
<feature type="region of interest" description="Disordered" evidence="4">
    <location>
        <begin position="1"/>
        <end position="31"/>
    </location>
</feature>
<evidence type="ECO:0000256" key="3">
    <source>
        <dbReference type="ARBA" id="ARBA00022729"/>
    </source>
</evidence>
<comment type="similarity">
    <text evidence="2">Belongs to the bacterial solute-binding protein 2 family.</text>
</comment>
<name>H0E0E5_9ACTN</name>
<evidence type="ECO:0000256" key="1">
    <source>
        <dbReference type="ARBA" id="ARBA00004196"/>
    </source>
</evidence>
<dbReference type="SUPFAM" id="SSF53822">
    <property type="entry name" value="Periplasmic binding protein-like I"/>
    <property type="match status" value="1"/>
</dbReference>
<dbReference type="InterPro" id="IPR025997">
    <property type="entry name" value="SBP_2_dom"/>
</dbReference>
<dbReference type="InterPro" id="IPR006311">
    <property type="entry name" value="TAT_signal"/>
</dbReference>
<evidence type="ECO:0000313" key="6">
    <source>
        <dbReference type="EMBL" id="EHN12850.1"/>
    </source>
</evidence>
<evidence type="ECO:0000256" key="4">
    <source>
        <dbReference type="SAM" id="MobiDB-lite"/>
    </source>
</evidence>
<feature type="domain" description="Periplasmic binding protein" evidence="5">
    <location>
        <begin position="108"/>
        <end position="349"/>
    </location>
</feature>
<evidence type="ECO:0000313" key="7">
    <source>
        <dbReference type="Proteomes" id="UP000005143"/>
    </source>
</evidence>
<comment type="subcellular location">
    <subcellularLocation>
        <location evidence="1">Cell envelope</location>
    </subcellularLocation>
</comment>
<dbReference type="OrthoDB" id="9808136at2"/>
<dbReference type="Proteomes" id="UP000005143">
    <property type="component" value="Unassembled WGS sequence"/>
</dbReference>
<keyword evidence="7" id="KW-1185">Reference proteome</keyword>
<organism evidence="6 7">
    <name type="scientific">Patulibacter medicamentivorans</name>
    <dbReference type="NCBI Taxonomy" id="1097667"/>
    <lineage>
        <taxon>Bacteria</taxon>
        <taxon>Bacillati</taxon>
        <taxon>Actinomycetota</taxon>
        <taxon>Thermoleophilia</taxon>
        <taxon>Solirubrobacterales</taxon>
        <taxon>Patulibacteraceae</taxon>
        <taxon>Patulibacter</taxon>
    </lineage>
</organism>
<keyword evidence="3" id="KW-0732">Signal</keyword>
<reference evidence="6 7" key="1">
    <citation type="journal article" date="2013" name="Biodegradation">
        <title>Quantitative proteomic analysis of ibuprofen-degrading Patulibacter sp. strain I11.</title>
        <authorList>
            <person name="Almeida B."/>
            <person name="Kjeldal H."/>
            <person name="Lolas I."/>
            <person name="Knudsen A.D."/>
            <person name="Carvalho G."/>
            <person name="Nielsen K.L."/>
            <person name="Barreto Crespo M.T."/>
            <person name="Stensballe A."/>
            <person name="Nielsen J.L."/>
        </authorList>
    </citation>
    <scope>NUCLEOTIDE SEQUENCE [LARGE SCALE GENOMIC DNA]</scope>
    <source>
        <strain evidence="6 7">I11</strain>
    </source>
</reference>
<dbReference type="InterPro" id="IPR028082">
    <property type="entry name" value="Peripla_BP_I"/>
</dbReference>